<sequence length="212" mass="24628">MKEKGRPQGKKKTRGLFIVFEGIDGSGKSTQVECLARRLRRRGLDVVTLREPTQGKWGKKIRELSRTSGSVTPEEELELFIRDRRENVTKNIRPALEAGKTVILDRYYYSTLAYQGARGLDLGEIRRRHRKFAVVPDLVFILDVPVSTGLRRIKDRPIIYGHFEEKEYLKKVRKIFLSFRDPQCLVVDGRPEPAAIHRKIWSLLVKKFPELK</sequence>
<dbReference type="GO" id="GO:0005737">
    <property type="term" value="C:cytoplasm"/>
    <property type="evidence" value="ECO:0007669"/>
    <property type="project" value="TreeGrafter"/>
</dbReference>
<dbReference type="InterPro" id="IPR018094">
    <property type="entry name" value="Thymidylate_kinase"/>
</dbReference>
<dbReference type="InterPro" id="IPR018095">
    <property type="entry name" value="Thymidylate_kin_CS"/>
</dbReference>
<feature type="domain" description="Thymidylate kinase-like" evidence="9">
    <location>
        <begin position="20"/>
        <end position="200"/>
    </location>
</feature>
<dbReference type="NCBIfam" id="TIGR00041">
    <property type="entry name" value="DTMP_kinase"/>
    <property type="match status" value="1"/>
</dbReference>
<dbReference type="PROSITE" id="PS01331">
    <property type="entry name" value="THYMIDYLATE_KINASE"/>
    <property type="match status" value="1"/>
</dbReference>
<evidence type="ECO:0000256" key="3">
    <source>
        <dbReference type="ARBA" id="ARBA00022727"/>
    </source>
</evidence>
<dbReference type="SUPFAM" id="SSF52540">
    <property type="entry name" value="P-loop containing nucleoside triphosphate hydrolases"/>
    <property type="match status" value="1"/>
</dbReference>
<keyword evidence="6 8" id="KW-0067">ATP-binding</keyword>
<keyword evidence="5 8" id="KW-0418">Kinase</keyword>
<dbReference type="GO" id="GO:0006227">
    <property type="term" value="P:dUDP biosynthetic process"/>
    <property type="evidence" value="ECO:0007669"/>
    <property type="project" value="TreeGrafter"/>
</dbReference>
<comment type="similarity">
    <text evidence="1 8">Belongs to the thymidylate kinase family.</text>
</comment>
<dbReference type="PANTHER" id="PTHR10344:SF4">
    <property type="entry name" value="UMP-CMP KINASE 2, MITOCHONDRIAL"/>
    <property type="match status" value="1"/>
</dbReference>
<proteinExistence type="inferred from homology"/>
<comment type="catalytic activity">
    <reaction evidence="7 8">
        <text>dTMP + ATP = dTDP + ADP</text>
        <dbReference type="Rhea" id="RHEA:13517"/>
        <dbReference type="ChEBI" id="CHEBI:30616"/>
        <dbReference type="ChEBI" id="CHEBI:58369"/>
        <dbReference type="ChEBI" id="CHEBI:63528"/>
        <dbReference type="ChEBI" id="CHEBI:456216"/>
        <dbReference type="EC" id="2.7.4.9"/>
    </reaction>
</comment>
<evidence type="ECO:0000256" key="7">
    <source>
        <dbReference type="ARBA" id="ARBA00048743"/>
    </source>
</evidence>
<evidence type="ECO:0000256" key="8">
    <source>
        <dbReference type="HAMAP-Rule" id="MF_00165"/>
    </source>
</evidence>
<comment type="caution">
    <text evidence="10">The sequence shown here is derived from an EMBL/GenBank/DDBJ whole genome shotgun (WGS) entry which is preliminary data.</text>
</comment>
<dbReference type="Proteomes" id="UP000257323">
    <property type="component" value="Unassembled WGS sequence"/>
</dbReference>
<dbReference type="HAMAP" id="MF_00165">
    <property type="entry name" value="Thymidylate_kinase"/>
    <property type="match status" value="1"/>
</dbReference>
<gene>
    <name evidence="8" type="primary">tmk</name>
    <name evidence="10" type="ORF">OP8BY_0513</name>
</gene>
<organism evidence="10 11">
    <name type="scientific">Candidatus Saccharicenans subterraneus</name>
    <dbReference type="NCBI Taxonomy" id="2508984"/>
    <lineage>
        <taxon>Bacteria</taxon>
        <taxon>Candidatus Aminicenantota</taxon>
        <taxon>Candidatus Aminicenantia</taxon>
        <taxon>Candidatus Aminicenantales</taxon>
        <taxon>Candidatus Saccharicenantaceae</taxon>
        <taxon>Candidatus Saccharicenans</taxon>
    </lineage>
</organism>
<evidence type="ECO:0000256" key="2">
    <source>
        <dbReference type="ARBA" id="ARBA00022679"/>
    </source>
</evidence>
<dbReference type="CDD" id="cd01672">
    <property type="entry name" value="TMPK"/>
    <property type="match status" value="1"/>
</dbReference>
<dbReference type="PANTHER" id="PTHR10344">
    <property type="entry name" value="THYMIDYLATE KINASE"/>
    <property type="match status" value="1"/>
</dbReference>
<dbReference type="InterPro" id="IPR027417">
    <property type="entry name" value="P-loop_NTPase"/>
</dbReference>
<evidence type="ECO:0000259" key="9">
    <source>
        <dbReference type="Pfam" id="PF02223"/>
    </source>
</evidence>
<dbReference type="Gene3D" id="3.40.50.300">
    <property type="entry name" value="P-loop containing nucleotide triphosphate hydrolases"/>
    <property type="match status" value="1"/>
</dbReference>
<name>A0A3E2BKE8_9BACT</name>
<feature type="binding site" evidence="8">
    <location>
        <begin position="22"/>
        <end position="29"/>
    </location>
    <ligand>
        <name>ATP</name>
        <dbReference type="ChEBI" id="CHEBI:30616"/>
    </ligand>
</feature>
<evidence type="ECO:0000256" key="1">
    <source>
        <dbReference type="ARBA" id="ARBA00009776"/>
    </source>
</evidence>
<keyword evidence="2 8" id="KW-0808">Transferase</keyword>
<accession>A0A3E2BKE8</accession>
<evidence type="ECO:0000313" key="10">
    <source>
        <dbReference type="EMBL" id="RFT15218.1"/>
    </source>
</evidence>
<dbReference type="Pfam" id="PF02223">
    <property type="entry name" value="Thymidylate_kin"/>
    <property type="match status" value="1"/>
</dbReference>
<dbReference type="GO" id="GO:0006233">
    <property type="term" value="P:dTDP biosynthetic process"/>
    <property type="evidence" value="ECO:0007669"/>
    <property type="project" value="InterPro"/>
</dbReference>
<keyword evidence="3 8" id="KW-0545">Nucleotide biosynthesis</keyword>
<keyword evidence="4 8" id="KW-0547">Nucleotide-binding</keyword>
<protein>
    <recommendedName>
        <fullName evidence="8">Thymidylate kinase</fullName>
        <ecNumber evidence="8">2.7.4.9</ecNumber>
    </recommendedName>
    <alternativeName>
        <fullName evidence="8">dTMP kinase</fullName>
    </alternativeName>
</protein>
<comment type="function">
    <text evidence="8">Phosphorylation of dTMP to form dTDP in both de novo and salvage pathways of dTTP synthesis.</text>
</comment>
<dbReference type="GO" id="GO:0006235">
    <property type="term" value="P:dTTP biosynthetic process"/>
    <property type="evidence" value="ECO:0007669"/>
    <property type="project" value="UniProtKB-UniRule"/>
</dbReference>
<reference evidence="10 11" key="1">
    <citation type="submission" date="2018-08" db="EMBL/GenBank/DDBJ databases">
        <title>Genome analysis of the thermophilic bacterium of the candidate phylum Aminicenantes from deep subsurface aquifer revealed its physiology and ecological role.</title>
        <authorList>
            <person name="Kadnikov V.V."/>
            <person name="Mardanov A.V."/>
            <person name="Beletsky A.V."/>
            <person name="Karnachuk O.V."/>
            <person name="Ravin N.V."/>
        </authorList>
    </citation>
    <scope>NUCLEOTIDE SEQUENCE [LARGE SCALE GENOMIC DNA]</scope>
    <source>
        <strain evidence="10">BY38</strain>
    </source>
</reference>
<evidence type="ECO:0000256" key="4">
    <source>
        <dbReference type="ARBA" id="ARBA00022741"/>
    </source>
</evidence>
<evidence type="ECO:0000313" key="11">
    <source>
        <dbReference type="Proteomes" id="UP000257323"/>
    </source>
</evidence>
<dbReference type="InterPro" id="IPR039430">
    <property type="entry name" value="Thymidylate_kin-like_dom"/>
</dbReference>
<dbReference type="GO" id="GO:0004798">
    <property type="term" value="F:dTMP kinase activity"/>
    <property type="evidence" value="ECO:0007669"/>
    <property type="project" value="UniProtKB-UniRule"/>
</dbReference>
<evidence type="ECO:0000256" key="5">
    <source>
        <dbReference type="ARBA" id="ARBA00022777"/>
    </source>
</evidence>
<evidence type="ECO:0000256" key="6">
    <source>
        <dbReference type="ARBA" id="ARBA00022840"/>
    </source>
</evidence>
<dbReference type="EMBL" id="QUAH01000011">
    <property type="protein sequence ID" value="RFT15218.1"/>
    <property type="molecule type" value="Genomic_DNA"/>
</dbReference>
<dbReference type="GO" id="GO:0005524">
    <property type="term" value="F:ATP binding"/>
    <property type="evidence" value="ECO:0007669"/>
    <property type="project" value="UniProtKB-UniRule"/>
</dbReference>
<dbReference type="AlphaFoldDB" id="A0A3E2BKE8"/>
<dbReference type="EC" id="2.7.4.9" evidence="8"/>